<protein>
    <submittedName>
        <fullName evidence="1">Uncharacterized protein</fullName>
    </submittedName>
</protein>
<dbReference type="PANTHER" id="PTHR33824">
    <property type="entry name" value="POLYKETIDE CYCLASE/DEHYDRASE AND LIPID TRANSPORT SUPERFAMILY PROTEIN"/>
    <property type="match status" value="1"/>
</dbReference>
<reference evidence="1" key="1">
    <citation type="submission" date="2021-01" db="EMBL/GenBank/DDBJ databases">
        <authorList>
            <person name="Corre E."/>
            <person name="Pelletier E."/>
            <person name="Niang G."/>
            <person name="Scheremetjew M."/>
            <person name="Finn R."/>
            <person name="Kale V."/>
            <person name="Holt S."/>
            <person name="Cochrane G."/>
            <person name="Meng A."/>
            <person name="Brown T."/>
            <person name="Cohen L."/>
        </authorList>
    </citation>
    <scope>NUCLEOTIDE SEQUENCE</scope>
    <source>
        <strain evidence="1">GSO104</strain>
    </source>
</reference>
<accession>A0A7S4VUX6</accession>
<dbReference type="AlphaFoldDB" id="A0A7S4VUX6"/>
<proteinExistence type="predicted"/>
<dbReference type="EMBL" id="HBNS01036313">
    <property type="protein sequence ID" value="CAE4632858.1"/>
    <property type="molecule type" value="Transcribed_RNA"/>
</dbReference>
<name>A0A7S4VUX6_9STRA</name>
<sequence>MWESISGIKNKGRVEFIPTSEESCLMKVKMNIITPRILASLFKNTSVLLGDFLQKKLLKWSLEMFRDVVKADLALERGDVELGDALFGAVEGRANAIEATLSD</sequence>
<evidence type="ECO:0000313" key="1">
    <source>
        <dbReference type="EMBL" id="CAE4632858.1"/>
    </source>
</evidence>
<organism evidence="1">
    <name type="scientific">Ditylum brightwellii</name>
    <dbReference type="NCBI Taxonomy" id="49249"/>
    <lineage>
        <taxon>Eukaryota</taxon>
        <taxon>Sar</taxon>
        <taxon>Stramenopiles</taxon>
        <taxon>Ochrophyta</taxon>
        <taxon>Bacillariophyta</taxon>
        <taxon>Mediophyceae</taxon>
        <taxon>Lithodesmiophycidae</taxon>
        <taxon>Lithodesmiales</taxon>
        <taxon>Lithodesmiaceae</taxon>
        <taxon>Ditylum</taxon>
    </lineage>
</organism>
<dbReference type="InterPro" id="IPR047137">
    <property type="entry name" value="ORF3"/>
</dbReference>
<dbReference type="PANTHER" id="PTHR33824:SF7">
    <property type="entry name" value="POLYKETIDE CYCLASE_DEHYDRASE AND LIPID TRANSPORT SUPERFAMILY PROTEIN"/>
    <property type="match status" value="1"/>
</dbReference>
<gene>
    <name evidence="1" type="ORF">DBRI00130_LOCUS28384</name>
</gene>